<evidence type="ECO:0000313" key="7">
    <source>
        <dbReference type="Proteomes" id="UP000199024"/>
    </source>
</evidence>
<accession>A0A1I6M9E5</accession>
<keyword evidence="4 6" id="KW-0067">ATP-binding</keyword>
<dbReference type="InterPro" id="IPR003593">
    <property type="entry name" value="AAA+_ATPase"/>
</dbReference>
<gene>
    <name evidence="6" type="ORF">SAMN05421771_2103</name>
</gene>
<comment type="similarity">
    <text evidence="1">Belongs to the ABC transporter superfamily.</text>
</comment>
<keyword evidence="2" id="KW-0813">Transport</keyword>
<dbReference type="STRING" id="474950.SAMN05421771_2103"/>
<feature type="domain" description="ABC transporter" evidence="5">
    <location>
        <begin position="4"/>
        <end position="234"/>
    </location>
</feature>
<dbReference type="RefSeq" id="WP_089839056.1">
    <property type="nucleotide sequence ID" value="NZ_FOZL01000001.1"/>
</dbReference>
<evidence type="ECO:0000259" key="5">
    <source>
        <dbReference type="PROSITE" id="PS50893"/>
    </source>
</evidence>
<dbReference type="PROSITE" id="PS50893">
    <property type="entry name" value="ABC_TRANSPORTER_2"/>
    <property type="match status" value="1"/>
</dbReference>
<name>A0A1I6M9E5_9BACT</name>
<dbReference type="GO" id="GO:0016887">
    <property type="term" value="F:ATP hydrolysis activity"/>
    <property type="evidence" value="ECO:0007669"/>
    <property type="project" value="InterPro"/>
</dbReference>
<evidence type="ECO:0000256" key="1">
    <source>
        <dbReference type="ARBA" id="ARBA00005417"/>
    </source>
</evidence>
<dbReference type="PROSITE" id="PS00211">
    <property type="entry name" value="ABC_TRANSPORTER_1"/>
    <property type="match status" value="1"/>
</dbReference>
<reference evidence="6 7" key="1">
    <citation type="submission" date="2016-10" db="EMBL/GenBank/DDBJ databases">
        <authorList>
            <person name="de Groot N.N."/>
        </authorList>
    </citation>
    <scope>NUCLEOTIDE SEQUENCE [LARGE SCALE GENOMIC DNA]</scope>
    <source>
        <strain evidence="6 7">DSM 21001</strain>
    </source>
</reference>
<sequence length="313" mass="34812">MGTIELDALEVRLGDRTILNGLSGVLRGQAIGLLGPNGAGKSTLINTLLGFHRASSGTARIFGLDTYRDRAQIRSGIGYMPENDSFIGNMSGVHFVRYMAEISGLPSAEALERAHEALFYVGLGEVRYRKVNSYSLGMKQLIKLAQALAHGPRLLILDEPTNGLDPIARQRMIHLIQEIRKEGSVRLIISSHLLRDIDETCDEVLILKGGRIAALCNIEEERRTNRSFMELETVGATERFSVSIRGLGCECACFPGGRIKLVLPEHVEARDLYRIASEQKVQIRRMHVRRDSLEDIFLRAMDPEGERPANVHL</sequence>
<organism evidence="6 7">
    <name type="scientific">Granulicella pectinivorans</name>
    <dbReference type="NCBI Taxonomy" id="474950"/>
    <lineage>
        <taxon>Bacteria</taxon>
        <taxon>Pseudomonadati</taxon>
        <taxon>Acidobacteriota</taxon>
        <taxon>Terriglobia</taxon>
        <taxon>Terriglobales</taxon>
        <taxon>Acidobacteriaceae</taxon>
        <taxon>Granulicella</taxon>
    </lineage>
</organism>
<evidence type="ECO:0000256" key="4">
    <source>
        <dbReference type="ARBA" id="ARBA00022840"/>
    </source>
</evidence>
<dbReference type="GO" id="GO:0005524">
    <property type="term" value="F:ATP binding"/>
    <property type="evidence" value="ECO:0007669"/>
    <property type="project" value="UniProtKB-KW"/>
</dbReference>
<dbReference type="Proteomes" id="UP000199024">
    <property type="component" value="Unassembled WGS sequence"/>
</dbReference>
<dbReference type="InterPro" id="IPR017871">
    <property type="entry name" value="ABC_transporter-like_CS"/>
</dbReference>
<dbReference type="SMART" id="SM00382">
    <property type="entry name" value="AAA"/>
    <property type="match status" value="1"/>
</dbReference>
<dbReference type="Gene3D" id="3.40.50.300">
    <property type="entry name" value="P-loop containing nucleotide triphosphate hydrolases"/>
    <property type="match status" value="1"/>
</dbReference>
<dbReference type="PANTHER" id="PTHR43335">
    <property type="entry name" value="ABC TRANSPORTER, ATP-BINDING PROTEIN"/>
    <property type="match status" value="1"/>
</dbReference>
<keyword evidence="7" id="KW-1185">Reference proteome</keyword>
<keyword evidence="3" id="KW-0547">Nucleotide-binding</keyword>
<dbReference type="SUPFAM" id="SSF52540">
    <property type="entry name" value="P-loop containing nucleoside triphosphate hydrolases"/>
    <property type="match status" value="1"/>
</dbReference>
<dbReference type="InterPro" id="IPR003439">
    <property type="entry name" value="ABC_transporter-like_ATP-bd"/>
</dbReference>
<dbReference type="AlphaFoldDB" id="A0A1I6M9E5"/>
<dbReference type="Pfam" id="PF00005">
    <property type="entry name" value="ABC_tran"/>
    <property type="match status" value="1"/>
</dbReference>
<dbReference type="OrthoDB" id="9804819at2"/>
<evidence type="ECO:0000313" key="6">
    <source>
        <dbReference type="EMBL" id="SFS12335.1"/>
    </source>
</evidence>
<evidence type="ECO:0000256" key="3">
    <source>
        <dbReference type="ARBA" id="ARBA00022741"/>
    </source>
</evidence>
<evidence type="ECO:0000256" key="2">
    <source>
        <dbReference type="ARBA" id="ARBA00022448"/>
    </source>
</evidence>
<proteinExistence type="inferred from homology"/>
<protein>
    <submittedName>
        <fullName evidence="6">ABC-2 type transport system ATP-binding protein</fullName>
    </submittedName>
</protein>
<dbReference type="InterPro" id="IPR027417">
    <property type="entry name" value="P-loop_NTPase"/>
</dbReference>
<dbReference type="CDD" id="cd03230">
    <property type="entry name" value="ABC_DR_subfamily_A"/>
    <property type="match status" value="1"/>
</dbReference>
<dbReference type="PANTHER" id="PTHR43335:SF4">
    <property type="entry name" value="ABC TRANSPORTER, ATP-BINDING PROTEIN"/>
    <property type="match status" value="1"/>
</dbReference>
<dbReference type="EMBL" id="FOZL01000001">
    <property type="protein sequence ID" value="SFS12335.1"/>
    <property type="molecule type" value="Genomic_DNA"/>
</dbReference>